<keyword evidence="2 5" id="KW-0812">Transmembrane</keyword>
<evidence type="ECO:0000256" key="5">
    <source>
        <dbReference type="SAM" id="Phobius"/>
    </source>
</evidence>
<evidence type="ECO:0000256" key="3">
    <source>
        <dbReference type="ARBA" id="ARBA00022989"/>
    </source>
</evidence>
<dbReference type="PROSITE" id="PS50262">
    <property type="entry name" value="G_PROTEIN_RECEP_F1_2"/>
    <property type="match status" value="1"/>
</dbReference>
<protein>
    <recommendedName>
        <fullName evidence="6">G-protein coupled receptors family 1 profile domain-containing protein</fullName>
    </recommendedName>
</protein>
<keyword evidence="4 5" id="KW-0472">Membrane</keyword>
<gene>
    <name evidence="7" type="ORF">XAT740_LOCUS42787</name>
</gene>
<evidence type="ECO:0000259" key="6">
    <source>
        <dbReference type="PROSITE" id="PS50262"/>
    </source>
</evidence>
<dbReference type="SUPFAM" id="SSF81321">
    <property type="entry name" value="Family A G protein-coupled receptor-like"/>
    <property type="match status" value="1"/>
</dbReference>
<evidence type="ECO:0000256" key="2">
    <source>
        <dbReference type="ARBA" id="ARBA00022692"/>
    </source>
</evidence>
<dbReference type="InterPro" id="IPR052954">
    <property type="entry name" value="GPCR-Ligand_Int"/>
</dbReference>
<evidence type="ECO:0000313" key="7">
    <source>
        <dbReference type="EMBL" id="CAF1549591.1"/>
    </source>
</evidence>
<feature type="transmembrane region" description="Helical" evidence="5">
    <location>
        <begin position="54"/>
        <end position="76"/>
    </location>
</feature>
<dbReference type="GO" id="GO:0016020">
    <property type="term" value="C:membrane"/>
    <property type="evidence" value="ECO:0007669"/>
    <property type="project" value="UniProtKB-SubCell"/>
</dbReference>
<dbReference type="AlphaFoldDB" id="A0A815WVY2"/>
<feature type="transmembrane region" description="Helical" evidence="5">
    <location>
        <begin position="20"/>
        <end position="42"/>
    </location>
</feature>
<dbReference type="PANTHER" id="PTHR46641">
    <property type="entry name" value="FMRFAMIDE RECEPTOR-RELATED"/>
    <property type="match status" value="1"/>
</dbReference>
<evidence type="ECO:0000256" key="1">
    <source>
        <dbReference type="ARBA" id="ARBA00004370"/>
    </source>
</evidence>
<dbReference type="PANTHER" id="PTHR46641:SF2">
    <property type="entry name" value="FMRFAMIDE RECEPTOR"/>
    <property type="match status" value="1"/>
</dbReference>
<feature type="transmembrane region" description="Helical" evidence="5">
    <location>
        <begin position="136"/>
        <end position="161"/>
    </location>
</feature>
<evidence type="ECO:0000256" key="4">
    <source>
        <dbReference type="ARBA" id="ARBA00023136"/>
    </source>
</evidence>
<sequence>MSNSTENISAALLLAPYQLNIWFGSFLWITGNFGCLCNLMVFRSRSFRKRTYSIYLFAAAIADFHYFNFVLITRILQNGFRISLMNRFTVICKLRQFSTVWGNVVSFGLFSCAVFDRFLSTHRSNAYRNWSNQSRLAYRIIFIVPFFWFLCFGHRIVLYSIKNGSCGPPANIVYLYYDNYFQVIFSSLTPVLSMAVLAYYLLKNIRILRRRIVPEAIVPTVTQRGPSRISQMDKQLTIMLITESIIATITYLPYAIQLTYSNITSGWYKTPLRLAWEQVAIEIIHLFSYIFFATSFYVSIISNVGFRRIFRRLFGKSRSNRQPRQNQSVVGIGTKATVPMNGACR</sequence>
<keyword evidence="3 5" id="KW-1133">Transmembrane helix</keyword>
<dbReference type="Gene3D" id="1.20.1070.10">
    <property type="entry name" value="Rhodopsin 7-helix transmembrane proteins"/>
    <property type="match status" value="1"/>
</dbReference>
<keyword evidence="8" id="KW-1185">Reference proteome</keyword>
<feature type="transmembrane region" description="Helical" evidence="5">
    <location>
        <begin position="236"/>
        <end position="256"/>
    </location>
</feature>
<dbReference type="EMBL" id="CAJNOR010005177">
    <property type="protein sequence ID" value="CAF1549591.1"/>
    <property type="molecule type" value="Genomic_DNA"/>
</dbReference>
<dbReference type="InterPro" id="IPR017452">
    <property type="entry name" value="GPCR_Rhodpsn_7TM"/>
</dbReference>
<name>A0A815WVY2_ADIRI</name>
<feature type="domain" description="G-protein coupled receptors family 1 profile" evidence="6">
    <location>
        <begin position="31"/>
        <end position="302"/>
    </location>
</feature>
<dbReference type="Proteomes" id="UP000663828">
    <property type="component" value="Unassembled WGS sequence"/>
</dbReference>
<organism evidence="7 8">
    <name type="scientific">Adineta ricciae</name>
    <name type="common">Rotifer</name>
    <dbReference type="NCBI Taxonomy" id="249248"/>
    <lineage>
        <taxon>Eukaryota</taxon>
        <taxon>Metazoa</taxon>
        <taxon>Spiralia</taxon>
        <taxon>Gnathifera</taxon>
        <taxon>Rotifera</taxon>
        <taxon>Eurotatoria</taxon>
        <taxon>Bdelloidea</taxon>
        <taxon>Adinetida</taxon>
        <taxon>Adinetidae</taxon>
        <taxon>Adineta</taxon>
    </lineage>
</organism>
<proteinExistence type="predicted"/>
<reference evidence="7" key="1">
    <citation type="submission" date="2021-02" db="EMBL/GenBank/DDBJ databases">
        <authorList>
            <person name="Nowell W R."/>
        </authorList>
    </citation>
    <scope>NUCLEOTIDE SEQUENCE</scope>
</reference>
<feature type="transmembrane region" description="Helical" evidence="5">
    <location>
        <begin position="181"/>
        <end position="202"/>
    </location>
</feature>
<comment type="subcellular location">
    <subcellularLocation>
        <location evidence="1">Membrane</location>
    </subcellularLocation>
</comment>
<accession>A0A815WVY2</accession>
<comment type="caution">
    <text evidence="7">The sequence shown here is derived from an EMBL/GenBank/DDBJ whole genome shotgun (WGS) entry which is preliminary data.</text>
</comment>
<feature type="transmembrane region" description="Helical" evidence="5">
    <location>
        <begin position="283"/>
        <end position="306"/>
    </location>
</feature>
<evidence type="ECO:0000313" key="8">
    <source>
        <dbReference type="Proteomes" id="UP000663828"/>
    </source>
</evidence>
<feature type="transmembrane region" description="Helical" evidence="5">
    <location>
        <begin position="96"/>
        <end position="115"/>
    </location>
</feature>